<dbReference type="EMBL" id="CM055106">
    <property type="protein sequence ID" value="KAJ7529296.1"/>
    <property type="molecule type" value="Genomic_DNA"/>
</dbReference>
<evidence type="ECO:0000313" key="2">
    <source>
        <dbReference type="Proteomes" id="UP001162992"/>
    </source>
</evidence>
<accession>A0ACC2BHS7</accession>
<organism evidence="1 2">
    <name type="scientific">Diphasiastrum complanatum</name>
    <name type="common">Issler's clubmoss</name>
    <name type="synonym">Lycopodium complanatum</name>
    <dbReference type="NCBI Taxonomy" id="34168"/>
    <lineage>
        <taxon>Eukaryota</taxon>
        <taxon>Viridiplantae</taxon>
        <taxon>Streptophyta</taxon>
        <taxon>Embryophyta</taxon>
        <taxon>Tracheophyta</taxon>
        <taxon>Lycopodiopsida</taxon>
        <taxon>Lycopodiales</taxon>
        <taxon>Lycopodiaceae</taxon>
        <taxon>Lycopodioideae</taxon>
        <taxon>Diphasiastrum</taxon>
    </lineage>
</organism>
<name>A0ACC2BHS7_DIPCM</name>
<gene>
    <name evidence="1" type="ORF">O6H91_15G042900</name>
</gene>
<proteinExistence type="predicted"/>
<keyword evidence="2" id="KW-1185">Reference proteome</keyword>
<reference evidence="2" key="1">
    <citation type="journal article" date="2024" name="Proc. Natl. Acad. Sci. U.S.A.">
        <title>Extraordinary preservation of gene collinearity over three hundred million years revealed in homosporous lycophytes.</title>
        <authorList>
            <person name="Li C."/>
            <person name="Wickell D."/>
            <person name="Kuo L.Y."/>
            <person name="Chen X."/>
            <person name="Nie B."/>
            <person name="Liao X."/>
            <person name="Peng D."/>
            <person name="Ji J."/>
            <person name="Jenkins J."/>
            <person name="Williams M."/>
            <person name="Shu S."/>
            <person name="Plott C."/>
            <person name="Barry K."/>
            <person name="Rajasekar S."/>
            <person name="Grimwood J."/>
            <person name="Han X."/>
            <person name="Sun S."/>
            <person name="Hou Z."/>
            <person name="He W."/>
            <person name="Dai G."/>
            <person name="Sun C."/>
            <person name="Schmutz J."/>
            <person name="Leebens-Mack J.H."/>
            <person name="Li F.W."/>
            <person name="Wang L."/>
        </authorList>
    </citation>
    <scope>NUCLEOTIDE SEQUENCE [LARGE SCALE GENOMIC DNA]</scope>
    <source>
        <strain evidence="2">cv. PW_Plant_1</strain>
    </source>
</reference>
<evidence type="ECO:0000313" key="1">
    <source>
        <dbReference type="EMBL" id="KAJ7529296.1"/>
    </source>
</evidence>
<protein>
    <submittedName>
        <fullName evidence="1">Uncharacterized protein</fullName>
    </submittedName>
</protein>
<dbReference type="Proteomes" id="UP001162992">
    <property type="component" value="Chromosome 15"/>
</dbReference>
<sequence length="445" mass="49495">MASNLARWQMDPFFSAAEEVQNSADRMESAYRTWKHMKTLVGANPRDSAALSAVNARRSELLTTLDTVKWQLEEFERAVELATLTEQVYLEGKAPSRHRQFVRAIQSQLLSVMSELGDMISNHVSKSVGKNIQGEDADDLTNFLLGSRFSTRTLKDDVRIHPLELQQPYQDGQLLNKNVMEHWAISGPLSNGLKNENTCIKDMLDQTLCSPESKTTDTKEAVFEEDYASSEFGTSTSEAKSEDKERQFFPHYASSEFSTSTSEGHPSDWPAHSIDMEIHDSQDTRKVGILGLSLGFGRLWKNKREPGKLQVSRSGFKRWKDGDASFGDYCEDGAVRGFSPVLKAGCMPPNSEKDFTGSHCSESSDTGLNSCTMLETNDLNNKLLCGFRGTIQSHGLGIRQGFSADCSPTTLSAVFIVLILVGVYFWFISTFLPDDTSNLPGDFPN</sequence>
<comment type="caution">
    <text evidence="1">The sequence shown here is derived from an EMBL/GenBank/DDBJ whole genome shotgun (WGS) entry which is preliminary data.</text>
</comment>